<dbReference type="STRING" id="46223.SAMN05421852_1179"/>
<dbReference type="Pfam" id="PF01510">
    <property type="entry name" value="Amidase_2"/>
    <property type="match status" value="1"/>
</dbReference>
<dbReference type="SUPFAM" id="SSF55846">
    <property type="entry name" value="N-acetylmuramoyl-L-alanine amidase-like"/>
    <property type="match status" value="1"/>
</dbReference>
<dbReference type="GO" id="GO:0009254">
    <property type="term" value="P:peptidoglycan turnover"/>
    <property type="evidence" value="ECO:0007669"/>
    <property type="project" value="TreeGrafter"/>
</dbReference>
<gene>
    <name evidence="6" type="ORF">SAMN05421852_1179</name>
</gene>
<dbReference type="SMART" id="SM00644">
    <property type="entry name" value="Ami_2"/>
    <property type="match status" value="1"/>
</dbReference>
<name>A0A1I3TGD3_9BACL</name>
<dbReference type="GO" id="GO:0071555">
    <property type="term" value="P:cell wall organization"/>
    <property type="evidence" value="ECO:0007669"/>
    <property type="project" value="UniProtKB-KW"/>
</dbReference>
<evidence type="ECO:0000256" key="3">
    <source>
        <dbReference type="ARBA" id="ARBA00022801"/>
    </source>
</evidence>
<dbReference type="PANTHER" id="PTHR30417">
    <property type="entry name" value="N-ACETYLMURAMOYL-L-ALANINE AMIDASE AMID"/>
    <property type="match status" value="1"/>
</dbReference>
<protein>
    <recommendedName>
        <fullName evidence="2">N-acetylmuramoyl-L-alanine amidase</fullName>
        <ecNumber evidence="2">3.5.1.28</ecNumber>
    </recommendedName>
</protein>
<dbReference type="Gene3D" id="1.10.530.10">
    <property type="match status" value="1"/>
</dbReference>
<keyword evidence="4" id="KW-0961">Cell wall biogenesis/degradation</keyword>
<dbReference type="Gene3D" id="3.40.80.10">
    <property type="entry name" value="Peptidoglycan recognition protein-like"/>
    <property type="match status" value="1"/>
</dbReference>
<dbReference type="RefSeq" id="WP_245739866.1">
    <property type="nucleotide sequence ID" value="NZ_FORR01000017.1"/>
</dbReference>
<dbReference type="PANTHER" id="PTHR30417:SF1">
    <property type="entry name" value="N-ACETYLMURAMOYL-L-ALANINE AMIDASE AMID"/>
    <property type="match status" value="1"/>
</dbReference>
<keyword evidence="3" id="KW-0378">Hydrolase</keyword>
<dbReference type="Proteomes" id="UP000199545">
    <property type="component" value="Unassembled WGS sequence"/>
</dbReference>
<evidence type="ECO:0000313" key="7">
    <source>
        <dbReference type="Proteomes" id="UP000199545"/>
    </source>
</evidence>
<evidence type="ECO:0000256" key="4">
    <source>
        <dbReference type="ARBA" id="ARBA00023316"/>
    </source>
</evidence>
<evidence type="ECO:0000313" key="6">
    <source>
        <dbReference type="EMBL" id="SFJ68706.1"/>
    </source>
</evidence>
<dbReference type="GO" id="GO:0009253">
    <property type="term" value="P:peptidoglycan catabolic process"/>
    <property type="evidence" value="ECO:0007669"/>
    <property type="project" value="InterPro"/>
</dbReference>
<dbReference type="AlphaFoldDB" id="A0A1I3TGD3"/>
<dbReference type="EMBL" id="FORR01000017">
    <property type="protein sequence ID" value="SFJ68706.1"/>
    <property type="molecule type" value="Genomic_DNA"/>
</dbReference>
<dbReference type="GO" id="GO:0008745">
    <property type="term" value="F:N-acetylmuramoyl-L-alanine amidase activity"/>
    <property type="evidence" value="ECO:0007669"/>
    <property type="project" value="UniProtKB-EC"/>
</dbReference>
<evidence type="ECO:0000256" key="2">
    <source>
        <dbReference type="ARBA" id="ARBA00011901"/>
    </source>
</evidence>
<dbReference type="InterPro" id="IPR036505">
    <property type="entry name" value="Amidase/PGRP_sf"/>
</dbReference>
<keyword evidence="7" id="KW-1185">Reference proteome</keyword>
<sequence>MNKRSWRGWLTGVMVTSLALTGIPLSSKMGQGITPAVYAEVKNADYLQNAFAAAAKEFQVPERILLSVSYHVSRWEHHNGEPSVSGGYGLMHLTDVDQVDLRGTGKGDVDKESMPAPTDPSLHTLDEAARLLGLDPEELKKDPKQNIRGAAALLAKYARDTVGKVPAEESNWYSAVAKYSGSKEAAVALDFADQVFSSINNGVERQTTEGYKVRLTPKKVQPKRETVNSLNLRNTNFTGADCPISLACRFIPAAYEQRSQDPSDYGNYDLADRPKSGLDIRYIVIHDTEGSYQSAINWFANPAASASAQYVIRSADGQVTQMVNNKHVAWQAGNWYFNMHSIGLEHEGYAMKGATWYNEQLYRASAKLVRYLARKYDIPLDRSHIIGHDEIPGTSPARQSAMHSDPGPFWDWEHYMELVGAPITPAKGIGQIVTIKPHFRTNKPPVEDAEPQPANFVYLHTAPDQNAPLLDDPALSGPGTRKGLDWGDKAVTGQTYYVADRQGDWVAIWYGGQKAWFHNPKGKNTVRGKGILITPKAGKTEIPVYGVAYPEASAYPEGISPAAIVPLQYKITAGQIYVASEKVKGDYYYAKTFTLDPAATHKVIIGKEEYYRIQFNHRHAFVKASDVEIVGKNKKR</sequence>
<comment type="catalytic activity">
    <reaction evidence="1">
        <text>Hydrolyzes the link between N-acetylmuramoyl residues and L-amino acid residues in certain cell-wall glycopeptides.</text>
        <dbReference type="EC" id="3.5.1.28"/>
    </reaction>
</comment>
<dbReference type="InterPro" id="IPR002502">
    <property type="entry name" value="Amidase_domain"/>
</dbReference>
<evidence type="ECO:0000256" key="1">
    <source>
        <dbReference type="ARBA" id="ARBA00001561"/>
    </source>
</evidence>
<dbReference type="FunFam" id="3.40.80.10:FF:000006">
    <property type="entry name" value="N-acetylmuramoyl-L-alanine amidase"/>
    <property type="match status" value="1"/>
</dbReference>
<evidence type="ECO:0000259" key="5">
    <source>
        <dbReference type="SMART" id="SM00644"/>
    </source>
</evidence>
<organism evidence="6 7">
    <name type="scientific">Thermoflavimicrobium dichotomicum</name>
    <dbReference type="NCBI Taxonomy" id="46223"/>
    <lineage>
        <taxon>Bacteria</taxon>
        <taxon>Bacillati</taxon>
        <taxon>Bacillota</taxon>
        <taxon>Bacilli</taxon>
        <taxon>Bacillales</taxon>
        <taxon>Thermoactinomycetaceae</taxon>
        <taxon>Thermoflavimicrobium</taxon>
    </lineage>
</organism>
<dbReference type="CDD" id="cd06583">
    <property type="entry name" value="PGRP"/>
    <property type="match status" value="1"/>
</dbReference>
<reference evidence="6 7" key="1">
    <citation type="submission" date="2016-10" db="EMBL/GenBank/DDBJ databases">
        <authorList>
            <person name="de Groot N.N."/>
        </authorList>
    </citation>
    <scope>NUCLEOTIDE SEQUENCE [LARGE SCALE GENOMIC DNA]</scope>
    <source>
        <strain evidence="6 7">DSM 44778</strain>
    </source>
</reference>
<dbReference type="EC" id="3.5.1.28" evidence="2"/>
<proteinExistence type="predicted"/>
<feature type="domain" description="N-acetylmuramoyl-L-alanine amidase" evidence="5">
    <location>
        <begin position="268"/>
        <end position="407"/>
    </location>
</feature>
<dbReference type="InterPro" id="IPR051206">
    <property type="entry name" value="NAMLAA_amidase_2"/>
</dbReference>
<accession>A0A1I3TGD3</accession>